<gene>
    <name evidence="10" type="primary">LOC103707740</name>
</gene>
<dbReference type="Pfam" id="PF08246">
    <property type="entry name" value="Inhibitor_I29"/>
    <property type="match status" value="1"/>
</dbReference>
<evidence type="ECO:0000259" key="8">
    <source>
        <dbReference type="SMART" id="SM00848"/>
    </source>
</evidence>
<dbReference type="Gene3D" id="3.90.70.10">
    <property type="entry name" value="Cysteine proteinases"/>
    <property type="match status" value="1"/>
</dbReference>
<evidence type="ECO:0000256" key="3">
    <source>
        <dbReference type="ARBA" id="ARBA00022729"/>
    </source>
</evidence>
<evidence type="ECO:0000256" key="5">
    <source>
        <dbReference type="ARBA" id="ARBA00022807"/>
    </source>
</evidence>
<dbReference type="PANTHER" id="PTHR12411">
    <property type="entry name" value="CYSTEINE PROTEASE FAMILY C1-RELATED"/>
    <property type="match status" value="1"/>
</dbReference>
<evidence type="ECO:0000313" key="9">
    <source>
        <dbReference type="Proteomes" id="UP000228380"/>
    </source>
</evidence>
<dbReference type="OrthoDB" id="10253408at2759"/>
<dbReference type="GO" id="GO:0008234">
    <property type="term" value="F:cysteine-type peptidase activity"/>
    <property type="evidence" value="ECO:0007669"/>
    <property type="project" value="UniProtKB-KW"/>
</dbReference>
<evidence type="ECO:0000313" key="10">
    <source>
        <dbReference type="RefSeq" id="XP_008790576.2"/>
    </source>
</evidence>
<dbReference type="SMART" id="SM00645">
    <property type="entry name" value="Pept_C1"/>
    <property type="match status" value="1"/>
</dbReference>
<dbReference type="PRINTS" id="PR00705">
    <property type="entry name" value="PAPAIN"/>
</dbReference>
<dbReference type="KEGG" id="pda:103707740"/>
<feature type="domain" description="Cathepsin propeptide inhibitor" evidence="8">
    <location>
        <begin position="61"/>
        <end position="117"/>
    </location>
</feature>
<dbReference type="AlphaFoldDB" id="A0A8B7C2X9"/>
<keyword evidence="6" id="KW-1015">Disulfide bond</keyword>
<dbReference type="InterPro" id="IPR038765">
    <property type="entry name" value="Papain-like_cys_pep_sf"/>
</dbReference>
<reference evidence="9" key="1">
    <citation type="journal article" date="2019" name="Nat. Commun.">
        <title>Genome-wide association mapping of date palm fruit traits.</title>
        <authorList>
            <person name="Hazzouri K.M."/>
            <person name="Gros-Balthazard M."/>
            <person name="Flowers J.M."/>
            <person name="Copetti D."/>
            <person name="Lemansour A."/>
            <person name="Lebrun M."/>
            <person name="Masmoudi K."/>
            <person name="Ferrand S."/>
            <person name="Dhar M.I."/>
            <person name="Fresquez Z.A."/>
            <person name="Rosas U."/>
            <person name="Zhang J."/>
            <person name="Talag J."/>
            <person name="Lee S."/>
            <person name="Kudrna D."/>
            <person name="Powell R.F."/>
            <person name="Leitch I.J."/>
            <person name="Krueger R.R."/>
            <person name="Wing R.A."/>
            <person name="Amiri K.M.A."/>
            <person name="Purugganan M.D."/>
        </authorList>
    </citation>
    <scope>NUCLEOTIDE SEQUENCE [LARGE SCALE GENOMIC DNA]</scope>
    <source>
        <strain evidence="9">cv. Khalas</strain>
    </source>
</reference>
<evidence type="ECO:0000256" key="4">
    <source>
        <dbReference type="ARBA" id="ARBA00022801"/>
    </source>
</evidence>
<name>A0A8B7C2X9_PHODC</name>
<evidence type="ECO:0000259" key="7">
    <source>
        <dbReference type="SMART" id="SM00645"/>
    </source>
</evidence>
<proteinExistence type="inferred from homology"/>
<dbReference type="Pfam" id="PF00112">
    <property type="entry name" value="Peptidase_C1"/>
    <property type="match status" value="1"/>
</dbReference>
<dbReference type="InterPro" id="IPR039417">
    <property type="entry name" value="Peptidase_C1A_papain-like"/>
</dbReference>
<protein>
    <submittedName>
        <fullName evidence="10">Ervatamin-B-like</fullName>
    </submittedName>
</protein>
<dbReference type="InterPro" id="IPR000668">
    <property type="entry name" value="Peptidase_C1A_C"/>
</dbReference>
<dbReference type="InterPro" id="IPR013128">
    <property type="entry name" value="Peptidase_C1A"/>
</dbReference>
<dbReference type="CDD" id="cd02248">
    <property type="entry name" value="Peptidase_C1A"/>
    <property type="match status" value="1"/>
</dbReference>
<keyword evidence="3" id="KW-0732">Signal</keyword>
<dbReference type="SMART" id="SM00848">
    <property type="entry name" value="Inhibitor_I29"/>
    <property type="match status" value="1"/>
</dbReference>
<accession>A0A8B7C2X9</accession>
<organism evidence="9 10">
    <name type="scientific">Phoenix dactylifera</name>
    <name type="common">Date palm</name>
    <dbReference type="NCBI Taxonomy" id="42345"/>
    <lineage>
        <taxon>Eukaryota</taxon>
        <taxon>Viridiplantae</taxon>
        <taxon>Streptophyta</taxon>
        <taxon>Embryophyta</taxon>
        <taxon>Tracheophyta</taxon>
        <taxon>Spermatophyta</taxon>
        <taxon>Magnoliopsida</taxon>
        <taxon>Liliopsida</taxon>
        <taxon>Arecaceae</taxon>
        <taxon>Coryphoideae</taxon>
        <taxon>Phoeniceae</taxon>
        <taxon>Phoenix</taxon>
    </lineage>
</organism>
<evidence type="ECO:0000256" key="1">
    <source>
        <dbReference type="ARBA" id="ARBA00008455"/>
    </source>
</evidence>
<dbReference type="InterPro" id="IPR000169">
    <property type="entry name" value="Pept_cys_AS"/>
</dbReference>
<keyword evidence="9" id="KW-1185">Reference proteome</keyword>
<dbReference type="PROSITE" id="PS00139">
    <property type="entry name" value="THIOL_PROTEASE_CYS"/>
    <property type="match status" value="1"/>
</dbReference>
<dbReference type="GeneID" id="103707740"/>
<keyword evidence="2" id="KW-0645">Protease</keyword>
<dbReference type="GO" id="GO:0006508">
    <property type="term" value="P:proteolysis"/>
    <property type="evidence" value="ECO:0007669"/>
    <property type="project" value="UniProtKB-KW"/>
</dbReference>
<evidence type="ECO:0000256" key="2">
    <source>
        <dbReference type="ARBA" id="ARBA00022670"/>
    </source>
</evidence>
<dbReference type="SUPFAM" id="SSF54001">
    <property type="entry name" value="Cysteine proteinases"/>
    <property type="match status" value="1"/>
</dbReference>
<dbReference type="RefSeq" id="XP_008790576.2">
    <property type="nucleotide sequence ID" value="XM_008792354.4"/>
</dbReference>
<keyword evidence="4" id="KW-0378">Hydrolase</keyword>
<evidence type="ECO:0000256" key="6">
    <source>
        <dbReference type="ARBA" id="ARBA00023157"/>
    </source>
</evidence>
<dbReference type="FunFam" id="3.90.70.10:FF:000023">
    <property type="entry name" value="Senescence-specific cysteine protease SAG39"/>
    <property type="match status" value="1"/>
</dbReference>
<dbReference type="InterPro" id="IPR013201">
    <property type="entry name" value="Prot_inhib_I29"/>
</dbReference>
<comment type="similarity">
    <text evidence="1">Belongs to the peptidase C1 family.</text>
</comment>
<reference evidence="10" key="2">
    <citation type="submission" date="2025-08" db="UniProtKB">
        <authorList>
            <consortium name="RefSeq"/>
        </authorList>
    </citation>
    <scope>IDENTIFICATION</scope>
    <source>
        <tissue evidence="10">Young leaves</tissue>
    </source>
</reference>
<keyword evidence="5" id="KW-0788">Thiol protease</keyword>
<sequence>MSDAACRGSCVSLSKTVHIPATMAALKLLLTTRLVVAFFALTLITSCSGDQPTLDPMRQRYERWLARYGRTYKDGSEKERRFEVYQSNVQLIDKFNAISQGYKLTDNKFADLTSEEFRTKYMCLSNSRQSSPKAEIPNSGRLKRENNFAADHEDETVLPPSVDWRKKGAVTNVKDQGQCGSCWAFSAVAAVEGVNQIRTGQLVPLSEQELVDCDTNGVNSGCSGGFMNQAFDFVRRNHGLTSEMNYPYDGKQGQCQTTKLSDHVGTISGYRNVTASCEQCLLQAVAGQPVSAAIDAGGFAFQFYSEGVFTGPCGMNLNHGVTVVGYETAGEERYWMVKNSWGTDWGEQGYIRMGLGIPDEQGLCGIAMLASYPLK</sequence>
<dbReference type="Proteomes" id="UP000228380">
    <property type="component" value="Chromosome 8"/>
</dbReference>
<feature type="domain" description="Peptidase C1A papain C-terminal" evidence="7">
    <location>
        <begin position="158"/>
        <end position="374"/>
    </location>
</feature>